<protein>
    <submittedName>
        <fullName evidence="3">Target of Nesh-SH3-like</fullName>
    </submittedName>
</protein>
<gene>
    <name evidence="3" type="primary">LOC115587937</name>
</gene>
<feature type="compositionally biased region" description="Low complexity" evidence="1">
    <location>
        <begin position="561"/>
        <end position="576"/>
    </location>
</feature>
<reference evidence="3" key="2">
    <citation type="submission" date="2025-08" db="UniProtKB">
        <authorList>
            <consortium name="Ensembl"/>
        </authorList>
    </citation>
    <scope>IDENTIFICATION</scope>
</reference>
<feature type="region of interest" description="Disordered" evidence="1">
    <location>
        <begin position="335"/>
        <end position="472"/>
    </location>
</feature>
<feature type="compositionally biased region" description="Low complexity" evidence="1">
    <location>
        <begin position="820"/>
        <end position="832"/>
    </location>
</feature>
<feature type="compositionally biased region" description="Polar residues" evidence="1">
    <location>
        <begin position="175"/>
        <end position="202"/>
    </location>
</feature>
<sequence length="1237" mass="138718">MSCFHNFLDNIITFCFILFCKITYLQNIIFEIIFTAQLWVHGHIFSLSHNLGKGDFSRSVLLHFLEVTLAPKLRPPPHFTATMVSVPVPQTNVEKHGVHPLSQPQQKPQSQPHAKPKNPLLRPEYQPLPQPQTPKPQLKPKVKARPQPKPQPKQKLKLKPLSQPQPEPEPASQPILKNQPQSTSQPIHQNQPQPTSLSIPQAQPQPRPTFKPILQTHPLPQPQTRPTFKPILQTHHQSKAQPTLKPILQAQPRPQPRPTLKPILQTQPLPHNQARPTFKPILQTHHQSKARPTLKPILQVQPQPQPRPTLKPSLQTHPQPQSQALPTLKHILQTQPQAQARPTLKPRLQTHPRPQPQALPTLKPILQTQPQAQARPTMKPGLQTHPQPQPQALPTLKPILQTQPQAQARPTLKPRLQTKPQPKPQAPTTIKPILQTQPQPQARPTFKPILKSQPQPEISHDPKPQSTSLPIPHLQPRAQSISQPILQTQRPLQSRPKSHPKSQPQTTTQLQAEPQPHLKFQTQHQVQSTPKLTTVAYRQTTPPTFQQIALTKQARPKIHIQPQAQSTTQSQTQPQQKIPLEPQLTTKQQSMAQPTTKPKIPFIQTKPKTQPQSKSQSKPKKEPQPQSQPKEKTQPKTKSQSKPQPPSQPKKQPKPKTSYHQQPHIKIQQGSKQQPQTKPHTKPVIHFQPTTLPPKTETKSQLEHLPKPHPASRAQPQPRTVQFESQTRTYPEPTKVTPRQAVPTAPSPPEEGKPLPLPVLATEKSGRYDQGTGVIRSSVAEVPRSPISSSVTPAGRNTTLSRPRVPPHSTRNSVQPFPPSKTFTTSLSSSTPGVDGAHHRGIALPKPVVWSKEKPVLRPSIPVNKRPNLVGKPTDHDKPMDLKQGDKESILKPFALVTAKPKQERRQQTTTPASAVNSSRFDLNENSSIFRPLPTSEVDIMGKKRFTAPHVIYKTDKKPDEPCSITSSLAYFPDEEGSDQNVTGPPRIPPSNLTVVTVEGCPSFVILDWQKSDNETREYEVVSTEKGPNGEEVSILTTNQTHTAVENLKPESSYEFKVTPKNELGTGPSSDPVSFSTESADPRVSEYVSGKDAIWTQFPFKSDAYSECSGKQYVKRTWYRKFVGIQLCNSLRYKIYLSDSLNGKFFNIGDQTGHGEDHCQFVDSFLDGRTGSQMSADQLPSRLGILVSCLSINFNSITQLHFGKKIRCNTCFNQKFFTIHQTFTLVLTLLYLCTRVL</sequence>
<keyword evidence="4" id="KW-1185">Reference proteome</keyword>
<dbReference type="GeneTree" id="ENSGT00530000063558"/>
<evidence type="ECO:0000256" key="1">
    <source>
        <dbReference type="SAM" id="MobiDB-lite"/>
    </source>
</evidence>
<feature type="compositionally biased region" description="Polar residues" evidence="1">
    <location>
        <begin position="501"/>
        <end position="512"/>
    </location>
</feature>
<feature type="region of interest" description="Disordered" evidence="1">
    <location>
        <begin position="249"/>
        <end position="322"/>
    </location>
</feature>
<dbReference type="OMA" id="KPQHQSK"/>
<dbReference type="InterPro" id="IPR013783">
    <property type="entry name" value="Ig-like_fold"/>
</dbReference>
<reference evidence="3" key="1">
    <citation type="submission" date="2021-04" db="EMBL/GenBank/DDBJ databases">
        <authorList>
            <consortium name="Wellcome Sanger Institute Data Sharing"/>
        </authorList>
    </citation>
    <scope>NUCLEOTIDE SEQUENCE [LARGE SCALE GENOMIC DNA]</scope>
</reference>
<dbReference type="PROSITE" id="PS50853">
    <property type="entry name" value="FN3"/>
    <property type="match status" value="1"/>
</dbReference>
<feature type="compositionally biased region" description="Basic and acidic residues" evidence="1">
    <location>
        <begin position="696"/>
        <end position="706"/>
    </location>
</feature>
<dbReference type="GO" id="GO:0030198">
    <property type="term" value="P:extracellular matrix organization"/>
    <property type="evidence" value="ECO:0007669"/>
    <property type="project" value="TreeGrafter"/>
</dbReference>
<feature type="compositionally biased region" description="Basic residues" evidence="1">
    <location>
        <begin position="138"/>
        <end position="158"/>
    </location>
</feature>
<dbReference type="Proteomes" id="UP000472265">
    <property type="component" value="Chromosome 9"/>
</dbReference>
<dbReference type="PANTHER" id="PTHR23197:SF10">
    <property type="entry name" value="TARGET OF NESH-SH3"/>
    <property type="match status" value="1"/>
</dbReference>
<proteinExistence type="predicted"/>
<feature type="compositionally biased region" description="Low complexity" evidence="1">
    <location>
        <begin position="99"/>
        <end position="113"/>
    </location>
</feature>
<reference evidence="3" key="3">
    <citation type="submission" date="2025-09" db="UniProtKB">
        <authorList>
            <consortium name="Ensembl"/>
        </authorList>
    </citation>
    <scope>IDENTIFICATION</scope>
</reference>
<evidence type="ECO:0000313" key="3">
    <source>
        <dbReference type="Ensembl" id="ENSSAUP00010020390.1"/>
    </source>
</evidence>
<dbReference type="GO" id="GO:0010811">
    <property type="term" value="P:positive regulation of cell-substrate adhesion"/>
    <property type="evidence" value="ECO:0007669"/>
    <property type="project" value="TreeGrafter"/>
</dbReference>
<dbReference type="AlphaFoldDB" id="A0A671V691"/>
<dbReference type="Pfam" id="PF00041">
    <property type="entry name" value="fn3"/>
    <property type="match status" value="1"/>
</dbReference>
<dbReference type="Gene3D" id="2.60.40.10">
    <property type="entry name" value="Immunoglobulins"/>
    <property type="match status" value="1"/>
</dbReference>
<dbReference type="Pfam" id="PF21731">
    <property type="entry name" value="TARSH_C"/>
    <property type="match status" value="1"/>
</dbReference>
<feature type="compositionally biased region" description="Polar residues" evidence="1">
    <location>
        <begin position="583"/>
        <end position="596"/>
    </location>
</feature>
<feature type="region of interest" description="Disordered" evidence="1">
    <location>
        <begin position="486"/>
        <end position="528"/>
    </location>
</feature>
<name>A0A671V691_SPAAU</name>
<feature type="compositionally biased region" description="Polar residues" evidence="1">
    <location>
        <begin position="312"/>
        <end position="322"/>
    </location>
</feature>
<feature type="region of interest" description="Disordered" evidence="1">
    <location>
        <begin position="859"/>
        <end position="883"/>
    </location>
</feature>
<feature type="region of interest" description="Disordered" evidence="1">
    <location>
        <begin position="553"/>
        <end position="840"/>
    </location>
</feature>
<dbReference type="InterPro" id="IPR049109">
    <property type="entry name" value="TARSH/FNDC1_C"/>
</dbReference>
<organism evidence="3 4">
    <name type="scientific">Sparus aurata</name>
    <name type="common">Gilthead sea bream</name>
    <dbReference type="NCBI Taxonomy" id="8175"/>
    <lineage>
        <taxon>Eukaryota</taxon>
        <taxon>Metazoa</taxon>
        <taxon>Chordata</taxon>
        <taxon>Craniata</taxon>
        <taxon>Vertebrata</taxon>
        <taxon>Euteleostomi</taxon>
        <taxon>Actinopterygii</taxon>
        <taxon>Neopterygii</taxon>
        <taxon>Teleostei</taxon>
        <taxon>Neoteleostei</taxon>
        <taxon>Acanthomorphata</taxon>
        <taxon>Eupercaria</taxon>
        <taxon>Spariformes</taxon>
        <taxon>Sparidae</taxon>
        <taxon>Sparus</taxon>
    </lineage>
</organism>
<feature type="compositionally biased region" description="Polar residues" evidence="1">
    <location>
        <begin position="714"/>
        <end position="729"/>
    </location>
</feature>
<dbReference type="InterPro" id="IPR036116">
    <property type="entry name" value="FN3_sf"/>
</dbReference>
<feature type="region of interest" description="Disordered" evidence="1">
    <location>
        <begin position="94"/>
        <end position="227"/>
    </location>
</feature>
<dbReference type="PANTHER" id="PTHR23197">
    <property type="entry name" value="TARSH-RELATED FIBRONECTIN DOMAIN-CONTAINING"/>
    <property type="match status" value="1"/>
</dbReference>
<evidence type="ECO:0000313" key="4">
    <source>
        <dbReference type="Proteomes" id="UP000472265"/>
    </source>
</evidence>
<dbReference type="CDD" id="cd00063">
    <property type="entry name" value="FN3"/>
    <property type="match status" value="1"/>
</dbReference>
<feature type="compositionally biased region" description="Low complexity" evidence="1">
    <location>
        <begin position="604"/>
        <end position="616"/>
    </location>
</feature>
<feature type="compositionally biased region" description="Basic and acidic residues" evidence="1">
    <location>
        <begin position="619"/>
        <end position="634"/>
    </location>
</feature>
<feature type="compositionally biased region" description="Polar residues" evidence="1">
    <location>
        <begin position="668"/>
        <end position="678"/>
    </location>
</feature>
<dbReference type="InterPro" id="IPR003961">
    <property type="entry name" value="FN3_dom"/>
</dbReference>
<feature type="compositionally biased region" description="Polar residues" evidence="1">
    <location>
        <begin position="786"/>
        <end position="801"/>
    </location>
</feature>
<evidence type="ECO:0000259" key="2">
    <source>
        <dbReference type="PROSITE" id="PS50853"/>
    </source>
</evidence>
<feature type="compositionally biased region" description="Basic and acidic residues" evidence="1">
    <location>
        <begin position="873"/>
        <end position="883"/>
    </location>
</feature>
<dbReference type="InParanoid" id="A0A671V691"/>
<feature type="domain" description="Fibronectin type-III" evidence="2">
    <location>
        <begin position="989"/>
        <end position="1080"/>
    </location>
</feature>
<accession>A0A671V691</accession>
<dbReference type="SUPFAM" id="SSF49265">
    <property type="entry name" value="Fibronectin type III"/>
    <property type="match status" value="1"/>
</dbReference>
<dbReference type="Ensembl" id="ENSSAUT00010021547.1">
    <property type="protein sequence ID" value="ENSSAUP00010020390.1"/>
    <property type="gene ID" value="ENSSAUG00010009083.1"/>
</dbReference>